<dbReference type="OrthoDB" id="9803142at2"/>
<dbReference type="Pfam" id="PF22632">
    <property type="entry name" value="BphC_D1"/>
    <property type="match status" value="1"/>
</dbReference>
<dbReference type="PANTHER" id="PTHR21366:SF14">
    <property type="entry name" value="GLYOXALASE DOMAIN-CONTAINING PROTEIN 5"/>
    <property type="match status" value="1"/>
</dbReference>
<dbReference type="EMBL" id="QKOE01000037">
    <property type="protein sequence ID" value="PZA14342.1"/>
    <property type="molecule type" value="Genomic_DNA"/>
</dbReference>
<comment type="caution">
    <text evidence="2">The sequence shown here is derived from an EMBL/GenBank/DDBJ whole genome shotgun (WGS) entry which is preliminary data.</text>
</comment>
<dbReference type="PANTHER" id="PTHR21366">
    <property type="entry name" value="GLYOXALASE FAMILY PROTEIN"/>
    <property type="match status" value="1"/>
</dbReference>
<dbReference type="SUPFAM" id="SSF54593">
    <property type="entry name" value="Glyoxalase/Bleomycin resistance protein/Dihydroxybiphenyl dioxygenase"/>
    <property type="match status" value="1"/>
</dbReference>
<dbReference type="InterPro" id="IPR037523">
    <property type="entry name" value="VOC_core"/>
</dbReference>
<evidence type="ECO:0000259" key="1">
    <source>
        <dbReference type="PROSITE" id="PS51819"/>
    </source>
</evidence>
<dbReference type="InterPro" id="IPR004360">
    <property type="entry name" value="Glyas_Fos-R_dOase_dom"/>
</dbReference>
<dbReference type="InterPro" id="IPR029068">
    <property type="entry name" value="Glyas_Bleomycin-R_OHBP_Dase"/>
</dbReference>
<dbReference type="CDD" id="cd07237">
    <property type="entry name" value="BphC1-RGP6_C_like"/>
    <property type="match status" value="1"/>
</dbReference>
<accession>A0A323UMW8</accession>
<dbReference type="AlphaFoldDB" id="A0A323UMW8"/>
<reference evidence="2 3" key="1">
    <citation type="submission" date="2018-06" db="EMBL/GenBank/DDBJ databases">
        <title>Azoarcus communis strain SWub3 genome.</title>
        <authorList>
            <person name="Zorraquino Salvo V."/>
            <person name="Toubiana D."/>
            <person name="Blumwald E."/>
        </authorList>
    </citation>
    <scope>NUCLEOTIDE SEQUENCE [LARGE SCALE GENOMIC DNA]</scope>
    <source>
        <strain evidence="2 3">SWub3</strain>
    </source>
</reference>
<organism evidence="2 3">
    <name type="scientific">Parazoarcus communis SWub3 = DSM 12120</name>
    <dbReference type="NCBI Taxonomy" id="1121029"/>
    <lineage>
        <taxon>Bacteria</taxon>
        <taxon>Pseudomonadati</taxon>
        <taxon>Pseudomonadota</taxon>
        <taxon>Betaproteobacteria</taxon>
        <taxon>Rhodocyclales</taxon>
        <taxon>Zoogloeaceae</taxon>
        <taxon>Parazoarcus</taxon>
    </lineage>
</organism>
<proteinExistence type="predicted"/>
<gene>
    <name evidence="2" type="ORF">DNK49_22335</name>
</gene>
<dbReference type="Gene3D" id="3.10.180.10">
    <property type="entry name" value="2,3-Dihydroxybiphenyl 1,2-Dioxygenase, domain 1"/>
    <property type="match status" value="2"/>
</dbReference>
<keyword evidence="3" id="KW-1185">Reference proteome</keyword>
<dbReference type="Pfam" id="PF00903">
    <property type="entry name" value="Glyoxalase"/>
    <property type="match status" value="1"/>
</dbReference>
<dbReference type="CDD" id="cd07252">
    <property type="entry name" value="BphC1-RGP6_N_like"/>
    <property type="match status" value="1"/>
</dbReference>
<feature type="domain" description="VOC" evidence="1">
    <location>
        <begin position="145"/>
        <end position="267"/>
    </location>
</feature>
<dbReference type="RefSeq" id="WP_110530213.1">
    <property type="nucleotide sequence ID" value="NZ_QKOE01000037.1"/>
</dbReference>
<dbReference type="PROSITE" id="PS51819">
    <property type="entry name" value="VOC"/>
    <property type="match status" value="2"/>
</dbReference>
<feature type="domain" description="VOC" evidence="1">
    <location>
        <begin position="6"/>
        <end position="121"/>
    </location>
</feature>
<evidence type="ECO:0000313" key="2">
    <source>
        <dbReference type="EMBL" id="PZA14342.1"/>
    </source>
</evidence>
<sequence length="295" mass="33135">MAQVKRLAYVQIEASDLDAWRNFGRDVLACELVESGDPLDVRFRVDDRPWRIQVTSGPRNDIVAVGLEVDCAEDFATLRERLIDNGVTVRSGDAEACEARGVRELLSFSDPAGMAVELSYGSLLRPQQPFHAPIAHGGFVTGDQGLGHLMLVVENVDEVHRFYCEMLGFVTSDYVSTPDYGGQRGNFVFMRCNPRHHSLAIGYLPLGRRLGHLMLQVRDFDDVGRGLDRVLRSPFRQTRALGRHINDRMFSFYVESPSGVQVEYGWGGLEVEEGNHDVKTYDVTSAWGHQHLLKK</sequence>
<protein>
    <submittedName>
        <fullName evidence="2">Glyoxalase</fullName>
    </submittedName>
</protein>
<dbReference type="InterPro" id="IPR050383">
    <property type="entry name" value="GlyoxalaseI/FosfomycinResist"/>
</dbReference>
<dbReference type="Proteomes" id="UP000248259">
    <property type="component" value="Unassembled WGS sequence"/>
</dbReference>
<evidence type="ECO:0000313" key="3">
    <source>
        <dbReference type="Proteomes" id="UP000248259"/>
    </source>
</evidence>
<name>A0A323UMW8_9RHOO</name>